<evidence type="ECO:0000256" key="2">
    <source>
        <dbReference type="ARBA" id="ARBA00023065"/>
    </source>
</evidence>
<dbReference type="InterPro" id="IPR001012">
    <property type="entry name" value="UBX_dom"/>
</dbReference>
<keyword evidence="2" id="KW-0406">Ion transport</keyword>
<organism evidence="5 6">
    <name type="scientific">Ficus carica</name>
    <name type="common">Common fig</name>
    <dbReference type="NCBI Taxonomy" id="3494"/>
    <lineage>
        <taxon>Eukaryota</taxon>
        <taxon>Viridiplantae</taxon>
        <taxon>Streptophyta</taxon>
        <taxon>Embryophyta</taxon>
        <taxon>Tracheophyta</taxon>
        <taxon>Spermatophyta</taxon>
        <taxon>Magnoliopsida</taxon>
        <taxon>eudicotyledons</taxon>
        <taxon>Gunneridae</taxon>
        <taxon>Pentapetalae</taxon>
        <taxon>rosids</taxon>
        <taxon>fabids</taxon>
        <taxon>Rosales</taxon>
        <taxon>Moraceae</taxon>
        <taxon>Ficeae</taxon>
        <taxon>Ficus</taxon>
    </lineage>
</organism>
<keyword evidence="3" id="KW-1133">Transmembrane helix</keyword>
<evidence type="ECO:0000256" key="1">
    <source>
        <dbReference type="ARBA" id="ARBA00022786"/>
    </source>
</evidence>
<name>A0AA88AQP0_FICCA</name>
<dbReference type="Proteomes" id="UP001187192">
    <property type="component" value="Unassembled WGS sequence"/>
</dbReference>
<keyword evidence="3" id="KW-0812">Transmembrane</keyword>
<gene>
    <name evidence="5" type="ORF">TIFTF001_013991</name>
</gene>
<keyword evidence="6" id="KW-1185">Reference proteome</keyword>
<keyword evidence="1" id="KW-0833">Ubl conjugation pathway</keyword>
<keyword evidence="3" id="KW-0472">Membrane</keyword>
<dbReference type="SUPFAM" id="SSF54236">
    <property type="entry name" value="Ubiquitin-like"/>
    <property type="match status" value="1"/>
</dbReference>
<dbReference type="EMBL" id="BTGU01000019">
    <property type="protein sequence ID" value="GMN44811.1"/>
    <property type="molecule type" value="Genomic_DNA"/>
</dbReference>
<protein>
    <recommendedName>
        <fullName evidence="4">UBX domain-containing protein</fullName>
    </recommendedName>
</protein>
<evidence type="ECO:0000256" key="3">
    <source>
        <dbReference type="SAM" id="Phobius"/>
    </source>
</evidence>
<feature type="transmembrane region" description="Helical" evidence="3">
    <location>
        <begin position="38"/>
        <end position="58"/>
    </location>
</feature>
<dbReference type="PANTHER" id="PTHR11878:SF65">
    <property type="entry name" value="NA_CA-EXCHANGE PROTEIN, ISOFORM G"/>
    <property type="match status" value="1"/>
</dbReference>
<dbReference type="PANTHER" id="PTHR11878">
    <property type="entry name" value="SODIUM/CALCIUM EXCHANGER"/>
    <property type="match status" value="1"/>
</dbReference>
<reference evidence="5" key="1">
    <citation type="submission" date="2023-07" db="EMBL/GenBank/DDBJ databases">
        <title>draft genome sequence of fig (Ficus carica).</title>
        <authorList>
            <person name="Takahashi T."/>
            <person name="Nishimura K."/>
        </authorList>
    </citation>
    <scope>NUCLEOTIDE SEQUENCE</scope>
</reference>
<dbReference type="InterPro" id="IPR051171">
    <property type="entry name" value="CaCA"/>
</dbReference>
<sequence length="194" mass="21559">MESRKMNSICLRLARVSWELLLAPWRLLFAFVPPCTVAHGWIAFISSLIFISGIAYIVTKITDLKSCSTKKSQCPAELEPAVRETPMYVSLTSRSENFPAIKSGLAFPRGGKVERAEPAMASTAPTPSVNVVVDVSLMTTSIQPRMADGTRLIGRFNCHHTISDFHYWVWSKGVEMSTYPLLVCPVIVRHCPCN</sequence>
<dbReference type="Pfam" id="PF00789">
    <property type="entry name" value="UBX"/>
    <property type="match status" value="1"/>
</dbReference>
<keyword evidence="2" id="KW-0813">Transport</keyword>
<dbReference type="InterPro" id="IPR029071">
    <property type="entry name" value="Ubiquitin-like_domsf"/>
</dbReference>
<dbReference type="GO" id="GO:0030001">
    <property type="term" value="P:metal ion transport"/>
    <property type="evidence" value="ECO:0007669"/>
    <property type="project" value="TreeGrafter"/>
</dbReference>
<dbReference type="GO" id="GO:0016020">
    <property type="term" value="C:membrane"/>
    <property type="evidence" value="ECO:0007669"/>
    <property type="project" value="TreeGrafter"/>
</dbReference>
<feature type="transmembrane region" description="Helical" evidence="3">
    <location>
        <begin position="12"/>
        <end position="32"/>
    </location>
</feature>
<comment type="caution">
    <text evidence="5">The sequence shown here is derived from an EMBL/GenBank/DDBJ whole genome shotgun (WGS) entry which is preliminary data.</text>
</comment>
<dbReference type="Gene3D" id="3.10.20.90">
    <property type="entry name" value="Phosphatidylinositol 3-kinase Catalytic Subunit, Chain A, domain 1"/>
    <property type="match status" value="1"/>
</dbReference>
<proteinExistence type="predicted"/>
<evidence type="ECO:0000259" key="4">
    <source>
        <dbReference type="PROSITE" id="PS50033"/>
    </source>
</evidence>
<feature type="domain" description="UBX" evidence="4">
    <location>
        <begin position="135"/>
        <end position="169"/>
    </location>
</feature>
<dbReference type="AlphaFoldDB" id="A0AA88AQP0"/>
<accession>A0AA88AQP0</accession>
<evidence type="ECO:0000313" key="6">
    <source>
        <dbReference type="Proteomes" id="UP001187192"/>
    </source>
</evidence>
<dbReference type="PROSITE" id="PS50033">
    <property type="entry name" value="UBX"/>
    <property type="match status" value="1"/>
</dbReference>
<evidence type="ECO:0000313" key="5">
    <source>
        <dbReference type="EMBL" id="GMN44811.1"/>
    </source>
</evidence>